<evidence type="ECO:0000256" key="14">
    <source>
        <dbReference type="ARBA" id="ARBA00023049"/>
    </source>
</evidence>
<evidence type="ECO:0000256" key="19">
    <source>
        <dbReference type="RuleBase" id="RU361240"/>
    </source>
</evidence>
<dbReference type="GO" id="GO:0005576">
    <property type="term" value="C:extracellular region"/>
    <property type="evidence" value="ECO:0007669"/>
    <property type="project" value="UniProtKB-SubCell"/>
</dbReference>
<evidence type="ECO:0000256" key="1">
    <source>
        <dbReference type="ARBA" id="ARBA00004240"/>
    </source>
</evidence>
<sequence length="206" mass="22310">GSERPEEIVLLSGHFDSWDVGVGAMDDGAGAFLAWEALRLVAAAGRTPRRTIRVVMWNNEETLQLGAKAYVARHRDEIANHTFAIESDIGVFDPWGLAVAAKEDVVGTLRGYGRDILHVLGAGNITSTPNEAPGADIAALCNHGVPCAGFLSLNPENGAQPGEPGWENHYFRYHHAESDRMEVIDKHQLRRSAAALAAWSYLIADS</sequence>
<evidence type="ECO:0000256" key="15">
    <source>
        <dbReference type="ARBA" id="ARBA00023145"/>
    </source>
</evidence>
<keyword evidence="12 19" id="KW-0862">Zinc</keyword>
<feature type="non-terminal residue" evidence="21">
    <location>
        <position position="1"/>
    </location>
</feature>
<keyword evidence="16" id="KW-0325">Glycoprotein</keyword>
<dbReference type="PANTHER" id="PTHR12053">
    <property type="entry name" value="PROTEASE FAMILY M28 PLASMA GLUTAMATE CARBOXYPEPTIDASE-RELATED"/>
    <property type="match status" value="1"/>
</dbReference>
<evidence type="ECO:0000256" key="18">
    <source>
        <dbReference type="ARBA" id="ARBA00025833"/>
    </source>
</evidence>
<evidence type="ECO:0000256" key="7">
    <source>
        <dbReference type="ARBA" id="ARBA00022670"/>
    </source>
</evidence>
<proteinExistence type="inferred from homology"/>
<evidence type="ECO:0000259" key="20">
    <source>
        <dbReference type="Pfam" id="PF04389"/>
    </source>
</evidence>
<evidence type="ECO:0000313" key="21">
    <source>
        <dbReference type="EMBL" id="KAJ1718578.1"/>
    </source>
</evidence>
<evidence type="ECO:0000256" key="9">
    <source>
        <dbReference type="ARBA" id="ARBA00022729"/>
    </source>
</evidence>
<dbReference type="InterPro" id="IPR007484">
    <property type="entry name" value="Peptidase_M28"/>
</dbReference>
<dbReference type="OrthoDB" id="10013407at2759"/>
<organism evidence="21 22">
    <name type="scientific">Coemansia biformis</name>
    <dbReference type="NCBI Taxonomy" id="1286918"/>
    <lineage>
        <taxon>Eukaryota</taxon>
        <taxon>Fungi</taxon>
        <taxon>Fungi incertae sedis</taxon>
        <taxon>Zoopagomycota</taxon>
        <taxon>Kickxellomycotina</taxon>
        <taxon>Kickxellomycetes</taxon>
        <taxon>Kickxellales</taxon>
        <taxon>Kickxellaceae</taxon>
        <taxon>Coemansia</taxon>
    </lineage>
</organism>
<dbReference type="GO" id="GO:0005794">
    <property type="term" value="C:Golgi apparatus"/>
    <property type="evidence" value="ECO:0007669"/>
    <property type="project" value="UniProtKB-SubCell"/>
</dbReference>
<evidence type="ECO:0000256" key="6">
    <source>
        <dbReference type="ARBA" id="ARBA00022645"/>
    </source>
</evidence>
<keyword evidence="15" id="KW-0865">Zymogen</keyword>
<evidence type="ECO:0000313" key="22">
    <source>
        <dbReference type="Proteomes" id="UP001143981"/>
    </source>
</evidence>
<evidence type="ECO:0000256" key="4">
    <source>
        <dbReference type="ARBA" id="ARBA00004613"/>
    </source>
</evidence>
<keyword evidence="5" id="KW-0964">Secreted</keyword>
<evidence type="ECO:0000256" key="10">
    <source>
        <dbReference type="ARBA" id="ARBA00022801"/>
    </source>
</evidence>
<dbReference type="GO" id="GO:0004180">
    <property type="term" value="F:carboxypeptidase activity"/>
    <property type="evidence" value="ECO:0007669"/>
    <property type="project" value="UniProtKB-KW"/>
</dbReference>
<evidence type="ECO:0000256" key="2">
    <source>
        <dbReference type="ARBA" id="ARBA00004371"/>
    </source>
</evidence>
<dbReference type="GO" id="GO:0070573">
    <property type="term" value="F:metallodipeptidase activity"/>
    <property type="evidence" value="ECO:0007669"/>
    <property type="project" value="InterPro"/>
</dbReference>
<comment type="similarity">
    <text evidence="19">Belongs to the peptidase M28 family.</text>
</comment>
<keyword evidence="8 19" id="KW-0479">Metal-binding</keyword>
<keyword evidence="11" id="KW-0256">Endoplasmic reticulum</keyword>
<dbReference type="Pfam" id="PF04389">
    <property type="entry name" value="Peptidase_M28"/>
    <property type="match status" value="1"/>
</dbReference>
<dbReference type="AlphaFoldDB" id="A0A9W7XTU1"/>
<reference evidence="21" key="1">
    <citation type="submission" date="2022-07" db="EMBL/GenBank/DDBJ databases">
        <title>Phylogenomic reconstructions and comparative analyses of Kickxellomycotina fungi.</title>
        <authorList>
            <person name="Reynolds N.K."/>
            <person name="Stajich J.E."/>
            <person name="Barry K."/>
            <person name="Grigoriev I.V."/>
            <person name="Crous P."/>
            <person name="Smith M.E."/>
        </authorList>
    </citation>
    <scope>NUCLEOTIDE SEQUENCE</scope>
    <source>
        <strain evidence="21">BCRC 34381</strain>
    </source>
</reference>
<dbReference type="InterPro" id="IPR039866">
    <property type="entry name" value="CPQ"/>
</dbReference>
<comment type="caution">
    <text evidence="21">The sequence shown here is derived from an EMBL/GenBank/DDBJ whole genome shotgun (WGS) entry which is preliminary data.</text>
</comment>
<evidence type="ECO:0000256" key="13">
    <source>
        <dbReference type="ARBA" id="ARBA00023034"/>
    </source>
</evidence>
<evidence type="ECO:0000256" key="16">
    <source>
        <dbReference type="ARBA" id="ARBA00023180"/>
    </source>
</evidence>
<evidence type="ECO:0000256" key="12">
    <source>
        <dbReference type="ARBA" id="ARBA00022833"/>
    </source>
</evidence>
<dbReference type="GO" id="GO:0046872">
    <property type="term" value="F:metal ion binding"/>
    <property type="evidence" value="ECO:0007669"/>
    <property type="project" value="UniProtKB-KW"/>
</dbReference>
<keyword evidence="7 19" id="KW-0645">Protease</keyword>
<keyword evidence="9" id="KW-0732">Signal</keyword>
<gene>
    <name evidence="21" type="ORF">LPJ61_006557</name>
</gene>
<protein>
    <recommendedName>
        <fullName evidence="19">Peptide hydrolase</fullName>
        <ecNumber evidence="19">3.4.-.-</ecNumber>
    </recommendedName>
</protein>
<keyword evidence="10 19" id="KW-0378">Hydrolase</keyword>
<evidence type="ECO:0000256" key="8">
    <source>
        <dbReference type="ARBA" id="ARBA00022723"/>
    </source>
</evidence>
<keyword evidence="22" id="KW-1185">Reference proteome</keyword>
<dbReference type="GO" id="GO:0005783">
    <property type="term" value="C:endoplasmic reticulum"/>
    <property type="evidence" value="ECO:0007669"/>
    <property type="project" value="UniProtKB-SubCell"/>
</dbReference>
<keyword evidence="17" id="KW-0458">Lysosome</keyword>
<evidence type="ECO:0000256" key="3">
    <source>
        <dbReference type="ARBA" id="ARBA00004555"/>
    </source>
</evidence>
<dbReference type="EC" id="3.4.-.-" evidence="19"/>
<keyword evidence="14" id="KW-0482">Metalloprotease</keyword>
<dbReference type="SUPFAM" id="SSF53187">
    <property type="entry name" value="Zn-dependent exopeptidases"/>
    <property type="match status" value="1"/>
</dbReference>
<name>A0A9W7XTU1_9FUNG</name>
<dbReference type="Proteomes" id="UP001143981">
    <property type="component" value="Unassembled WGS sequence"/>
</dbReference>
<feature type="domain" description="Peptidase M28" evidence="20">
    <location>
        <begin position="4"/>
        <end position="198"/>
    </location>
</feature>
<dbReference type="PANTHER" id="PTHR12053:SF3">
    <property type="entry name" value="CARBOXYPEPTIDASE Q"/>
    <property type="match status" value="1"/>
</dbReference>
<keyword evidence="13" id="KW-0333">Golgi apparatus</keyword>
<evidence type="ECO:0000256" key="5">
    <source>
        <dbReference type="ARBA" id="ARBA00022525"/>
    </source>
</evidence>
<dbReference type="GO" id="GO:0006508">
    <property type="term" value="P:proteolysis"/>
    <property type="evidence" value="ECO:0007669"/>
    <property type="project" value="UniProtKB-KW"/>
</dbReference>
<dbReference type="EMBL" id="JANBOI010003344">
    <property type="protein sequence ID" value="KAJ1718578.1"/>
    <property type="molecule type" value="Genomic_DNA"/>
</dbReference>
<keyword evidence="6" id="KW-0121">Carboxypeptidase</keyword>
<dbReference type="Gene3D" id="3.40.630.10">
    <property type="entry name" value="Zn peptidases"/>
    <property type="match status" value="1"/>
</dbReference>
<evidence type="ECO:0000256" key="11">
    <source>
        <dbReference type="ARBA" id="ARBA00022824"/>
    </source>
</evidence>
<comment type="subcellular location">
    <subcellularLocation>
        <location evidence="1">Endoplasmic reticulum</location>
    </subcellularLocation>
    <subcellularLocation>
        <location evidence="3">Golgi apparatus</location>
    </subcellularLocation>
    <subcellularLocation>
        <location evidence="2">Lysosome</location>
    </subcellularLocation>
    <subcellularLocation>
        <location evidence="4">Secreted</location>
    </subcellularLocation>
</comment>
<evidence type="ECO:0000256" key="17">
    <source>
        <dbReference type="ARBA" id="ARBA00023228"/>
    </source>
</evidence>
<accession>A0A9W7XTU1</accession>
<comment type="subunit">
    <text evidence="18">Homodimer. The monomeric form is inactive while the homodimer is active.</text>
</comment>